<comment type="caution">
    <text evidence="1">The sequence shown here is derived from an EMBL/GenBank/DDBJ whole genome shotgun (WGS) entry which is preliminary data.</text>
</comment>
<accession>A0A443KEP6</accession>
<dbReference type="Proteomes" id="UP000285295">
    <property type="component" value="Unassembled WGS sequence"/>
</dbReference>
<name>A0A443KEP6_9RHOB</name>
<reference evidence="1 2" key="2">
    <citation type="submission" date="2019-01" db="EMBL/GenBank/DDBJ databases">
        <authorList>
            <person name="Li Y."/>
        </authorList>
    </citation>
    <scope>NUCLEOTIDE SEQUENCE [LARGE SCALE GENOMIC DNA]</scope>
    <source>
        <strain evidence="1 2">D19-10-3-21</strain>
    </source>
</reference>
<dbReference type="RefSeq" id="WP_128236422.1">
    <property type="nucleotide sequence ID" value="NZ_SAUX01000004.1"/>
</dbReference>
<dbReference type="OrthoDB" id="6401683at2"/>
<dbReference type="InterPro" id="IPR026487">
    <property type="entry name" value="CHP04141"/>
</dbReference>
<proteinExistence type="predicted"/>
<dbReference type="NCBIfam" id="TIGR04141">
    <property type="entry name" value="TIGR04141 family sporadically distributed protein"/>
    <property type="match status" value="1"/>
</dbReference>
<dbReference type="EMBL" id="SAUX01000004">
    <property type="protein sequence ID" value="RWR31297.1"/>
    <property type="molecule type" value="Genomic_DNA"/>
</dbReference>
<reference evidence="1 2" key="1">
    <citation type="submission" date="2019-01" db="EMBL/GenBank/DDBJ databases">
        <title>Sinorhodobacter populi sp. nov. isolated from the symptomatic bark tissue of Populus euramericana canker.</title>
        <authorList>
            <person name="Xu G."/>
        </authorList>
    </citation>
    <scope>NUCLEOTIDE SEQUENCE [LARGE SCALE GENOMIC DNA]</scope>
    <source>
        <strain evidence="1 2">D19-10-3-21</strain>
    </source>
</reference>
<dbReference type="AlphaFoldDB" id="A0A443KEP6"/>
<evidence type="ECO:0000313" key="1">
    <source>
        <dbReference type="EMBL" id="RWR31297.1"/>
    </source>
</evidence>
<dbReference type="Pfam" id="PF19614">
    <property type="entry name" value="DUF6119"/>
    <property type="match status" value="1"/>
</dbReference>
<organism evidence="1 2">
    <name type="scientific">Paenirhodobacter populi</name>
    <dbReference type="NCBI Taxonomy" id="2306993"/>
    <lineage>
        <taxon>Bacteria</taxon>
        <taxon>Pseudomonadati</taxon>
        <taxon>Pseudomonadota</taxon>
        <taxon>Alphaproteobacteria</taxon>
        <taxon>Rhodobacterales</taxon>
        <taxon>Rhodobacter group</taxon>
        <taxon>Paenirhodobacter</taxon>
    </lineage>
</organism>
<gene>
    <name evidence="1" type="ORF">D2T31_04645</name>
</gene>
<evidence type="ECO:0000313" key="2">
    <source>
        <dbReference type="Proteomes" id="UP000285295"/>
    </source>
</evidence>
<sequence length="558" mass="62927">MPRDKHYQFNLRLLRLGRTANTAFGPSFSPGEPRELEQRPWEGIEGASLYVGQIYSNPPSWADFIRTKSPDLPADLFASGAGAVLFVPSGGRILAICFGHVHIALNDDAFVRQFGLKVTLNSVSREHLRSLDTATPDAVTVQKRVQTSRDSDLQAFGVDMYRDLARVAAGTPKNKKFAQFVAGKDALKIVSNDKPDQLQALCDRVLEMYLRDEYKTDFSWIDRMQVVSEKDLITQLDAKLFDALARLRAGESADLHMSPPEIVDYTEGNQLHYNEFGSNGTDFQSLSINDYISELNRCQFEGEVLEIKEKHYISAKKNDEEKFDQKWKIYDCFIFETSLGVDKNARHYVLFAGSWYCVDQDFKAQVDEAFDALEKVNIVGATLCLNERELIENLVDTRNDLLKLDQEKINPKGVRYGSLEPCDFFSAEREFIHLKDGHSSGSISHLWSQGVVSAEAFISDHDFKVKLRRIVKSESDKKASGIAFEELLPMAAQKPVRTDFKVVYGIMRKPYKDGTLGLPFFSKVSLQAAVRRLEEFGIPVAVELIQKPASDGDADEDE</sequence>
<protein>
    <submittedName>
        <fullName evidence="1">Sporadically distributed protein, TIGR04141 family</fullName>
    </submittedName>
</protein>